<sequence length="115" mass="12465">MTTHPTKLSHVHTAASLAQRRDALLAECALQRLALGGQTRQLLEPLTGGNLRHTLATRFKVPLMLGGAALGLLLVRPRRFLPLLRASGALLKHATTALPVVLALAQRFRKKETPP</sequence>
<evidence type="ECO:0008006" key="3">
    <source>
        <dbReference type="Google" id="ProtNLM"/>
    </source>
</evidence>
<evidence type="ECO:0000313" key="2">
    <source>
        <dbReference type="Proteomes" id="UP000179840"/>
    </source>
</evidence>
<organism evidence="1 2">
    <name type="scientific">Janthinobacterium lividum</name>
    <dbReference type="NCBI Taxonomy" id="29581"/>
    <lineage>
        <taxon>Bacteria</taxon>
        <taxon>Pseudomonadati</taxon>
        <taxon>Pseudomonadota</taxon>
        <taxon>Betaproteobacteria</taxon>
        <taxon>Burkholderiales</taxon>
        <taxon>Oxalobacteraceae</taxon>
        <taxon>Janthinobacterium</taxon>
    </lineage>
</organism>
<name>A0A1S1U2F2_9BURK</name>
<dbReference type="RefSeq" id="WP_071079439.1">
    <property type="nucleotide sequence ID" value="NZ_LFKP01000013.1"/>
</dbReference>
<proteinExistence type="predicted"/>
<comment type="caution">
    <text evidence="1">The sequence shown here is derived from an EMBL/GenBank/DDBJ whole genome shotgun (WGS) entry which is preliminary data.</text>
</comment>
<protein>
    <recommendedName>
        <fullName evidence="3">YqjK-like protein</fullName>
    </recommendedName>
</protein>
<gene>
    <name evidence="1" type="ORF">AKG95_24090</name>
</gene>
<dbReference type="AlphaFoldDB" id="A0A1S1U2F2"/>
<reference evidence="1 2" key="1">
    <citation type="submission" date="2015-06" db="EMBL/GenBank/DDBJ databases">
        <title>Draft genome sequencing of a biphenyl-degrading bacterium, Janthinobacterium lividum MEG1.</title>
        <authorList>
            <person name="Shimodaira J."/>
            <person name="Hatta T."/>
        </authorList>
    </citation>
    <scope>NUCLEOTIDE SEQUENCE [LARGE SCALE GENOMIC DNA]</scope>
    <source>
        <strain evidence="1 2">MEG1</strain>
    </source>
</reference>
<dbReference type="Proteomes" id="UP000179840">
    <property type="component" value="Unassembled WGS sequence"/>
</dbReference>
<accession>A0A1S1U2F2</accession>
<dbReference type="EMBL" id="LFKP01000013">
    <property type="protein sequence ID" value="OHV94612.1"/>
    <property type="molecule type" value="Genomic_DNA"/>
</dbReference>
<evidence type="ECO:0000313" key="1">
    <source>
        <dbReference type="EMBL" id="OHV94612.1"/>
    </source>
</evidence>